<gene>
    <name evidence="9" type="primary">xrtH</name>
    <name evidence="9" type="ORF">GJ668_18800</name>
</gene>
<keyword evidence="7 8" id="KW-0472">Membrane</keyword>
<evidence type="ECO:0000313" key="10">
    <source>
        <dbReference type="Proteomes" id="UP000434044"/>
    </source>
</evidence>
<evidence type="ECO:0000313" key="9">
    <source>
        <dbReference type="EMBL" id="MTW23093.1"/>
    </source>
</evidence>
<protein>
    <submittedName>
        <fullName evidence="9">Exosortase H</fullName>
        <ecNumber evidence="9">3.4.22.-</ecNumber>
    </submittedName>
</protein>
<evidence type="ECO:0000256" key="4">
    <source>
        <dbReference type="ARBA" id="ARBA00022692"/>
    </source>
</evidence>
<keyword evidence="2" id="KW-1003">Cell membrane</keyword>
<dbReference type="NCBIfam" id="TIGR04177">
    <property type="entry name" value="exosort_XrtH"/>
    <property type="match status" value="1"/>
</dbReference>
<sequence>MKHFLLVFPLLVIAVFTLELLPWGQTWLVQPWTAFIADISAGAMRLFDDRVLAQGKLIWDQPSGFGVAIEAGCNGIEAAIILMAAMLAFPATWRQRLIGITLGLTTVQGLNILRIISLFYLGQWNRTVFEWAHLYVWQALIMLDVLLVFLFWLRWVSRQTNGESPALETSS</sequence>
<dbReference type="GO" id="GO:0008233">
    <property type="term" value="F:peptidase activity"/>
    <property type="evidence" value="ECO:0007669"/>
    <property type="project" value="UniProtKB-KW"/>
</dbReference>
<dbReference type="OrthoDB" id="5540917at2"/>
<evidence type="ECO:0000256" key="7">
    <source>
        <dbReference type="ARBA" id="ARBA00023136"/>
    </source>
</evidence>
<proteinExistence type="predicted"/>
<dbReference type="EC" id="3.4.22.-" evidence="9"/>
<feature type="transmembrane region" description="Helical" evidence="8">
    <location>
        <begin position="67"/>
        <end position="91"/>
    </location>
</feature>
<evidence type="ECO:0000256" key="8">
    <source>
        <dbReference type="SAM" id="Phobius"/>
    </source>
</evidence>
<dbReference type="Pfam" id="PF09721">
    <property type="entry name" value="Exosortase_EpsH"/>
    <property type="match status" value="1"/>
</dbReference>
<comment type="subcellular location">
    <subcellularLocation>
        <location evidence="1">Cell membrane</location>
        <topology evidence="1">Multi-pass membrane protein</topology>
    </subcellularLocation>
</comment>
<dbReference type="GO" id="GO:0005886">
    <property type="term" value="C:plasma membrane"/>
    <property type="evidence" value="ECO:0007669"/>
    <property type="project" value="UniProtKB-SubCell"/>
</dbReference>
<name>A0A6N8EFU5_9GAMM</name>
<dbReference type="InterPro" id="IPR019127">
    <property type="entry name" value="Exosortase"/>
</dbReference>
<reference evidence="9 10" key="1">
    <citation type="submission" date="2019-11" db="EMBL/GenBank/DDBJ databases">
        <title>Whole-genome sequence of the anaerobic purple sulfur bacterium Allochromatium palmeri DSM 15591.</title>
        <authorList>
            <person name="Kyndt J.A."/>
            <person name="Meyer T.E."/>
        </authorList>
    </citation>
    <scope>NUCLEOTIDE SEQUENCE [LARGE SCALE GENOMIC DNA]</scope>
    <source>
        <strain evidence="9 10">DSM 15591</strain>
    </source>
</reference>
<feature type="transmembrane region" description="Helical" evidence="8">
    <location>
        <begin position="97"/>
        <end position="122"/>
    </location>
</feature>
<dbReference type="NCBIfam" id="TIGR04178">
    <property type="entry name" value="exo_archaeo"/>
    <property type="match status" value="1"/>
</dbReference>
<keyword evidence="3" id="KW-0645">Protease</keyword>
<feature type="transmembrane region" description="Helical" evidence="8">
    <location>
        <begin position="134"/>
        <end position="155"/>
    </location>
</feature>
<keyword evidence="4 8" id="KW-0812">Transmembrane</keyword>
<keyword evidence="5 9" id="KW-0378">Hydrolase</keyword>
<evidence type="ECO:0000256" key="1">
    <source>
        <dbReference type="ARBA" id="ARBA00004651"/>
    </source>
</evidence>
<dbReference type="InterPro" id="IPR026392">
    <property type="entry name" value="Exo/Archaeosortase_dom"/>
</dbReference>
<dbReference type="GO" id="GO:0006508">
    <property type="term" value="P:proteolysis"/>
    <property type="evidence" value="ECO:0007669"/>
    <property type="project" value="UniProtKB-KW"/>
</dbReference>
<dbReference type="InterPro" id="IPR026441">
    <property type="entry name" value="Exosort_XrtH"/>
</dbReference>
<dbReference type="Proteomes" id="UP000434044">
    <property type="component" value="Unassembled WGS sequence"/>
</dbReference>
<keyword evidence="10" id="KW-1185">Reference proteome</keyword>
<organism evidence="9 10">
    <name type="scientific">Allochromatium palmeri</name>
    <dbReference type="NCBI Taxonomy" id="231048"/>
    <lineage>
        <taxon>Bacteria</taxon>
        <taxon>Pseudomonadati</taxon>
        <taxon>Pseudomonadota</taxon>
        <taxon>Gammaproteobacteria</taxon>
        <taxon>Chromatiales</taxon>
        <taxon>Chromatiaceae</taxon>
        <taxon>Allochromatium</taxon>
    </lineage>
</organism>
<dbReference type="AlphaFoldDB" id="A0A6N8EFU5"/>
<dbReference type="EMBL" id="WNKT01000072">
    <property type="protein sequence ID" value="MTW23093.1"/>
    <property type="molecule type" value="Genomic_DNA"/>
</dbReference>
<evidence type="ECO:0000256" key="6">
    <source>
        <dbReference type="ARBA" id="ARBA00022989"/>
    </source>
</evidence>
<keyword evidence="6 8" id="KW-1133">Transmembrane helix</keyword>
<evidence type="ECO:0000256" key="2">
    <source>
        <dbReference type="ARBA" id="ARBA00022475"/>
    </source>
</evidence>
<evidence type="ECO:0000256" key="3">
    <source>
        <dbReference type="ARBA" id="ARBA00022670"/>
    </source>
</evidence>
<evidence type="ECO:0000256" key="5">
    <source>
        <dbReference type="ARBA" id="ARBA00022801"/>
    </source>
</evidence>
<accession>A0A6N8EFU5</accession>
<comment type="caution">
    <text evidence="9">The sequence shown here is derived from an EMBL/GenBank/DDBJ whole genome shotgun (WGS) entry which is preliminary data.</text>
</comment>